<feature type="compositionally biased region" description="Polar residues" evidence="10">
    <location>
        <begin position="223"/>
        <end position="242"/>
    </location>
</feature>
<keyword evidence="5" id="KW-0863">Zinc-finger</keyword>
<dbReference type="GO" id="GO:0008270">
    <property type="term" value="F:zinc ion binding"/>
    <property type="evidence" value="ECO:0007669"/>
    <property type="project" value="UniProtKB-KW"/>
</dbReference>
<dbReference type="PANTHER" id="PTHR14955:SF8">
    <property type="entry name" value="SI:CH211-165G14.1-RELATED"/>
    <property type="match status" value="1"/>
</dbReference>
<keyword evidence="7" id="KW-0832">Ubl conjugation</keyword>
<dbReference type="PANTHER" id="PTHR14955">
    <property type="entry name" value="RETINOIC ACID INDUCED 1/TRANSCRIPTION FACTOR 20"/>
    <property type="match status" value="1"/>
</dbReference>
<dbReference type="GO" id="GO:0006357">
    <property type="term" value="P:regulation of transcription by RNA polymerase II"/>
    <property type="evidence" value="ECO:0007669"/>
    <property type="project" value="TreeGrafter"/>
</dbReference>
<evidence type="ECO:0000256" key="10">
    <source>
        <dbReference type="SAM" id="MobiDB-lite"/>
    </source>
</evidence>
<keyword evidence="2" id="KW-1017">Isopeptide bond</keyword>
<evidence type="ECO:0000256" key="9">
    <source>
        <dbReference type="ARBA" id="ARBA00023242"/>
    </source>
</evidence>
<dbReference type="InterPro" id="IPR001965">
    <property type="entry name" value="Znf_PHD"/>
</dbReference>
<dbReference type="GO" id="GO:0005634">
    <property type="term" value="C:nucleus"/>
    <property type="evidence" value="ECO:0007669"/>
    <property type="project" value="UniProtKB-SubCell"/>
</dbReference>
<keyword evidence="8" id="KW-0010">Activator</keyword>
<feature type="compositionally biased region" description="Basic residues" evidence="10">
    <location>
        <begin position="593"/>
        <end position="608"/>
    </location>
</feature>
<evidence type="ECO:0000256" key="1">
    <source>
        <dbReference type="ARBA" id="ARBA00004123"/>
    </source>
</evidence>
<dbReference type="InterPro" id="IPR052440">
    <property type="entry name" value="Trans_Reg/Chrom_Remod"/>
</dbReference>
<keyword evidence="4" id="KW-0479">Metal-binding</keyword>
<feature type="region of interest" description="Disordered" evidence="10">
    <location>
        <begin position="452"/>
        <end position="613"/>
    </location>
</feature>
<dbReference type="PROSITE" id="PS51805">
    <property type="entry name" value="EPHD"/>
    <property type="match status" value="1"/>
</dbReference>
<keyword evidence="3" id="KW-0597">Phosphoprotein</keyword>
<comment type="subcellular location">
    <subcellularLocation>
        <location evidence="1">Nucleus</location>
    </subcellularLocation>
</comment>
<feature type="region of interest" description="Disordered" evidence="10">
    <location>
        <begin position="742"/>
        <end position="763"/>
    </location>
</feature>
<name>A0A1A7YJ52_9TELE</name>
<evidence type="ECO:0000313" key="12">
    <source>
        <dbReference type="EMBL" id="SBP29945.1"/>
    </source>
</evidence>
<dbReference type="InterPro" id="IPR013083">
    <property type="entry name" value="Znf_RING/FYVE/PHD"/>
</dbReference>
<dbReference type="SMART" id="SM00249">
    <property type="entry name" value="PHD"/>
    <property type="match status" value="1"/>
</dbReference>
<feature type="domain" description="PHD-type" evidence="11">
    <location>
        <begin position="780"/>
        <end position="908"/>
    </location>
</feature>
<evidence type="ECO:0000259" key="11">
    <source>
        <dbReference type="PROSITE" id="PS51805"/>
    </source>
</evidence>
<evidence type="ECO:0000256" key="3">
    <source>
        <dbReference type="ARBA" id="ARBA00022553"/>
    </source>
</evidence>
<dbReference type="AlphaFoldDB" id="A0A1A7YJ52"/>
<evidence type="ECO:0000256" key="6">
    <source>
        <dbReference type="ARBA" id="ARBA00022833"/>
    </source>
</evidence>
<dbReference type="EMBL" id="HADX01007713">
    <property type="protein sequence ID" value="SBP29945.1"/>
    <property type="molecule type" value="Transcribed_RNA"/>
</dbReference>
<feature type="compositionally biased region" description="Basic residues" evidence="10">
    <location>
        <begin position="465"/>
        <end position="479"/>
    </location>
</feature>
<proteinExistence type="predicted"/>
<reference evidence="12" key="2">
    <citation type="submission" date="2016-06" db="EMBL/GenBank/DDBJ databases">
        <title>The genome of a short-lived fish provides insights into sex chromosome evolution and the genetic control of aging.</title>
        <authorList>
            <person name="Reichwald K."/>
            <person name="Felder M."/>
            <person name="Petzold A."/>
            <person name="Koch P."/>
            <person name="Groth M."/>
            <person name="Platzer M."/>
        </authorList>
    </citation>
    <scope>NUCLEOTIDE SEQUENCE</scope>
    <source>
        <tissue evidence="12">Brain</tissue>
    </source>
</reference>
<evidence type="ECO:0000256" key="2">
    <source>
        <dbReference type="ARBA" id="ARBA00022499"/>
    </source>
</evidence>
<keyword evidence="6" id="KW-0862">Zinc</keyword>
<dbReference type="FunFam" id="3.30.40.10:FF:000116">
    <property type="entry name" value="Transcription factor 20 (AR1)"/>
    <property type="match status" value="1"/>
</dbReference>
<evidence type="ECO:0000256" key="7">
    <source>
        <dbReference type="ARBA" id="ARBA00022843"/>
    </source>
</evidence>
<feature type="compositionally biased region" description="Polar residues" evidence="10">
    <location>
        <begin position="452"/>
        <end position="464"/>
    </location>
</feature>
<gene>
    <name evidence="12" type="primary">Nfu_g_1_007758</name>
</gene>
<keyword evidence="9" id="KW-0539">Nucleus</keyword>
<accession>A0A1A7YJ52</accession>
<dbReference type="Pfam" id="PF13771">
    <property type="entry name" value="zf-HC5HC2H"/>
    <property type="match status" value="1"/>
</dbReference>
<dbReference type="Gene3D" id="3.30.40.10">
    <property type="entry name" value="Zinc/RING finger domain, C3HC4 (zinc finger)"/>
    <property type="match status" value="1"/>
</dbReference>
<feature type="region of interest" description="Disordered" evidence="10">
    <location>
        <begin position="342"/>
        <end position="366"/>
    </location>
</feature>
<sequence>MEQPPGILDDLHPQDVATSSMPVVIDLSRKEKECILPSTPNNVLQIIKSPGWFTNSGVTSPGIHFSEPGLLGAMVQPGDQTQPDNALSHTTVTLSYMSRPHVFSADDSRSKHLPCCSVSPISTFSLHPHGDSQNILGETSYALNQHYLQQAEEPLNLATQTEIFKSFTVVQEEPENNAGGSLVQEPDQLNGDANGHAVSSDELSGKPQQHEKEHRLPPKNRNGLENSDCWSSSGAQRDSSPETLLPVRGEDEEKSCDDLSKNQNLVVVSDRTGTKALCSLSKEYLSPLEDPISPFATSLDDVEDVFLLPQTSGSHSATFSYPENNLSTYTLLDSGAIPGSRYLDSSNKSRQQTQHQKYSLEPLSDSTDDTLMSEVLENKPNSVVPHINGNANALERTLKERKLPVRSGRGTRLEAIVMNINSSRYKVSGCILANKRIRVSKSTTQVSIVNNPKRSKISSVQQQRGKVKTTNRKLGKVRKDKNSNTTDGCKASPTVCKLKNNSPSGMLSKWLERSKREPVNPPQTSTIKSKRKPSSLSNPHFAVCKKSKKDPYPLPQPEPSVENDVSRFSPPPPLAKPPKNTPSKTQSKNPGTKMKKAQTSKRRRKKLKMSQLSSMFSPKEPEIKLKYVNYKEKRDPKPDSFSPFVRVQHQQSSLSLCTVINYAEVVKVQHKKGQPQQAHTNTFITAAVPSTSCLRLGRLSMHSQHQRPLVCCFCGWSANAMDLGDLHGPYYPEGYRLSPKATATASGLKEDEDDYSDSDSSSSSARVRPWALMQGAPLKHRSLLGRHKWAGNRVGNPAAKRAPSDTGPVDVADWYNPPVLPLEPCEYWFHEDCGIWSAGVFLVKGKVYGLEEAVKVAQEMMCSVCHEPGASLGCFFKGCGNKYHYRCALESGCVLVEENFSMKCRKHKNKTLKTPPGSRHDDS</sequence>
<evidence type="ECO:0000256" key="4">
    <source>
        <dbReference type="ARBA" id="ARBA00022723"/>
    </source>
</evidence>
<reference evidence="12" key="1">
    <citation type="submission" date="2016-05" db="EMBL/GenBank/DDBJ databases">
        <authorList>
            <person name="Lavstsen T."/>
            <person name="Jespersen J.S."/>
        </authorList>
    </citation>
    <scope>NUCLEOTIDE SEQUENCE</scope>
    <source>
        <tissue evidence="12">Brain</tissue>
    </source>
</reference>
<evidence type="ECO:0000256" key="8">
    <source>
        <dbReference type="ARBA" id="ARBA00023159"/>
    </source>
</evidence>
<feature type="compositionally biased region" description="Polar residues" evidence="10">
    <location>
        <begin position="343"/>
        <end position="357"/>
    </location>
</feature>
<dbReference type="EMBL" id="HADW01001053">
    <property type="protein sequence ID" value="SBP02453.1"/>
    <property type="molecule type" value="Transcribed_RNA"/>
</dbReference>
<evidence type="ECO:0000256" key="5">
    <source>
        <dbReference type="ARBA" id="ARBA00022771"/>
    </source>
</evidence>
<feature type="region of interest" description="Disordered" evidence="10">
    <location>
        <begin position="175"/>
        <end position="256"/>
    </location>
</feature>
<protein>
    <recommendedName>
        <fullName evidence="11">PHD-type domain-containing protein</fullName>
    </recommendedName>
</protein>
<organism evidence="12">
    <name type="scientific">Iconisemion striatum</name>
    <dbReference type="NCBI Taxonomy" id="60296"/>
    <lineage>
        <taxon>Eukaryota</taxon>
        <taxon>Metazoa</taxon>
        <taxon>Chordata</taxon>
        <taxon>Craniata</taxon>
        <taxon>Vertebrata</taxon>
        <taxon>Euteleostomi</taxon>
        <taxon>Actinopterygii</taxon>
        <taxon>Neopterygii</taxon>
        <taxon>Teleostei</taxon>
        <taxon>Neoteleostei</taxon>
        <taxon>Acanthomorphata</taxon>
        <taxon>Ovalentaria</taxon>
        <taxon>Atherinomorphae</taxon>
        <taxon>Cyprinodontiformes</taxon>
        <taxon>Nothobranchiidae</taxon>
        <taxon>Iconisemion</taxon>
    </lineage>
</organism>
<dbReference type="InterPro" id="IPR034732">
    <property type="entry name" value="EPHD"/>
</dbReference>
<feature type="compositionally biased region" description="Pro residues" evidence="10">
    <location>
        <begin position="569"/>
        <end position="580"/>
    </location>
</feature>